<evidence type="ECO:0000313" key="5">
    <source>
        <dbReference type="Proteomes" id="UP000054495"/>
    </source>
</evidence>
<dbReference type="SUPFAM" id="SSF56784">
    <property type="entry name" value="HAD-like"/>
    <property type="match status" value="1"/>
</dbReference>
<keyword evidence="2" id="KW-0378">Hydrolase</keyword>
<protein>
    <submittedName>
        <fullName evidence="4">2,3-diketo-5-methylthio-1-phosphopentane phosphatase</fullName>
    </submittedName>
</protein>
<keyword evidence="3" id="KW-0486">Methionine biosynthesis</keyword>
<dbReference type="InterPro" id="IPR023943">
    <property type="entry name" value="Enolase-ppase_E1"/>
</dbReference>
<organism evidence="4 5">
    <name type="scientific">Ancylostoma ceylanicum</name>
    <dbReference type="NCBI Taxonomy" id="53326"/>
    <lineage>
        <taxon>Eukaryota</taxon>
        <taxon>Metazoa</taxon>
        <taxon>Ecdysozoa</taxon>
        <taxon>Nematoda</taxon>
        <taxon>Chromadorea</taxon>
        <taxon>Rhabditida</taxon>
        <taxon>Rhabditina</taxon>
        <taxon>Rhabditomorpha</taxon>
        <taxon>Strongyloidea</taxon>
        <taxon>Ancylostomatidae</taxon>
        <taxon>Ancylostomatinae</taxon>
        <taxon>Ancylostoma</taxon>
    </lineage>
</organism>
<dbReference type="InterPro" id="IPR011051">
    <property type="entry name" value="RmlC_Cupin_sf"/>
</dbReference>
<dbReference type="Pfam" id="PF00702">
    <property type="entry name" value="Hydrolase"/>
    <property type="match status" value="1"/>
</dbReference>
<evidence type="ECO:0000256" key="1">
    <source>
        <dbReference type="ARBA" id="ARBA00022605"/>
    </source>
</evidence>
<reference evidence="4 5" key="1">
    <citation type="submission" date="2013-05" db="EMBL/GenBank/DDBJ databases">
        <title>Draft genome of the parasitic nematode Anyclostoma ceylanicum.</title>
        <authorList>
            <person name="Mitreva M."/>
        </authorList>
    </citation>
    <scope>NUCLEOTIDE SEQUENCE [LARGE SCALE GENOMIC DNA]</scope>
</reference>
<dbReference type="EMBL" id="KE127767">
    <property type="protein sequence ID" value="EPB65571.1"/>
    <property type="molecule type" value="Genomic_DNA"/>
</dbReference>
<dbReference type="InterPro" id="IPR036412">
    <property type="entry name" value="HAD-like_sf"/>
</dbReference>
<sequence length="427" mass="48080">MEKGGYQTADVINMRPGMEGYDAIRSKFLSEHTHSEDEIHGQGIFWFNLETEPVFNLLCERGDLISVPAGTKHWFDAGASHPFVKAIRIFIDMSGWVPHYTESKTEQKYSDFKIPLKHKVHYVLTDIEGTTSSISFVSEILFPYFNQRIEKLKDLIHLPEVRQAFDETKKLAQELDGETPGTTDEIISKLKSWSLADKKITPLKALQGIIWKEGYNSGELKGHVYADVAPILKKWNEENRKAGVFSSGSVAAQKMLFGNSEAGDLTVYFSNYFDTTTGGKREAETYKKIAATLNILPENILFLSDITEELIAAKSAGLQTVQLVREGNVPNWDKTATSFNEAYRVRMIESIGKELELRKNYMQGQPIETIYFGGGTPSILNPEELHYLLDTIHTHFDTSLLGELTLEANPDDITEARIASWKDAGIN</sequence>
<dbReference type="GO" id="GO:0010309">
    <property type="term" value="F:acireductone dioxygenase [iron(II)-requiring] activity"/>
    <property type="evidence" value="ECO:0007669"/>
    <property type="project" value="InterPro"/>
</dbReference>
<keyword evidence="1" id="KW-0028">Amino-acid biosynthesis</keyword>
<dbReference type="Gene3D" id="1.10.720.60">
    <property type="match status" value="1"/>
</dbReference>
<dbReference type="Gene3D" id="3.40.50.1000">
    <property type="entry name" value="HAD superfamily/HAD-like"/>
    <property type="match status" value="1"/>
</dbReference>
<dbReference type="InterPro" id="IPR004313">
    <property type="entry name" value="ARD"/>
</dbReference>
<dbReference type="NCBIfam" id="TIGR01691">
    <property type="entry name" value="enolase-ppase"/>
    <property type="match status" value="1"/>
</dbReference>
<keyword evidence="5" id="KW-1185">Reference proteome</keyword>
<dbReference type="PANTHER" id="PTHR20371">
    <property type="entry name" value="ENOLASE-PHOSPHATASE E1"/>
    <property type="match status" value="1"/>
</dbReference>
<dbReference type="PANTHER" id="PTHR20371:SF1">
    <property type="entry name" value="ENOLASE-PHOSPHATASE E1"/>
    <property type="match status" value="1"/>
</dbReference>
<dbReference type="Pfam" id="PF03079">
    <property type="entry name" value="ARD"/>
    <property type="match status" value="1"/>
</dbReference>
<dbReference type="HAMAP" id="MF_01681">
    <property type="entry name" value="Salvage_MtnC"/>
    <property type="match status" value="1"/>
</dbReference>
<dbReference type="SUPFAM" id="SSF51182">
    <property type="entry name" value="RmlC-like cupins"/>
    <property type="match status" value="1"/>
</dbReference>
<dbReference type="SFLD" id="SFLDS00003">
    <property type="entry name" value="Haloacid_Dehalogenase"/>
    <property type="match status" value="1"/>
</dbReference>
<dbReference type="CDD" id="cd01629">
    <property type="entry name" value="HAD_EP"/>
    <property type="match status" value="1"/>
</dbReference>
<evidence type="ECO:0000313" key="4">
    <source>
        <dbReference type="EMBL" id="EPB65571.1"/>
    </source>
</evidence>
<dbReference type="CDD" id="cd02232">
    <property type="entry name" value="cupin_ARD"/>
    <property type="match status" value="1"/>
</dbReference>
<feature type="non-terminal residue" evidence="4">
    <location>
        <position position="427"/>
    </location>
</feature>
<dbReference type="AlphaFoldDB" id="A0A0D6L7M7"/>
<dbReference type="InterPro" id="IPR058240">
    <property type="entry name" value="rSAM_sf"/>
</dbReference>
<evidence type="ECO:0000256" key="3">
    <source>
        <dbReference type="ARBA" id="ARBA00023167"/>
    </source>
</evidence>
<dbReference type="InterPro" id="IPR014710">
    <property type="entry name" value="RmlC-like_jellyroll"/>
</dbReference>
<dbReference type="SUPFAM" id="SSF102114">
    <property type="entry name" value="Radical SAM enzymes"/>
    <property type="match status" value="1"/>
</dbReference>
<dbReference type="Proteomes" id="UP000054495">
    <property type="component" value="Unassembled WGS sequence"/>
</dbReference>
<gene>
    <name evidence="4" type="ORF">ANCCEY_15363</name>
</gene>
<dbReference type="GO" id="GO:0043874">
    <property type="term" value="F:acireductone synthase activity"/>
    <property type="evidence" value="ECO:0007669"/>
    <property type="project" value="InterPro"/>
</dbReference>
<dbReference type="Gene3D" id="2.60.120.10">
    <property type="entry name" value="Jelly Rolls"/>
    <property type="match status" value="1"/>
</dbReference>
<dbReference type="SFLD" id="SFLDG01133">
    <property type="entry name" value="C1.5.4:_Enolase-phosphatase_Li"/>
    <property type="match status" value="1"/>
</dbReference>
<dbReference type="SFLD" id="SFLDF00044">
    <property type="entry name" value="enolase-phosphatase"/>
    <property type="match status" value="1"/>
</dbReference>
<proteinExistence type="inferred from homology"/>
<dbReference type="InterPro" id="IPR023214">
    <property type="entry name" value="HAD_sf"/>
</dbReference>
<accession>A0A0D6L7M7</accession>
<name>A0A0D6L7M7_9BILA</name>
<dbReference type="SFLD" id="SFLDG01129">
    <property type="entry name" value="C1.5:_HAD__Beta-PGM__Phosphata"/>
    <property type="match status" value="1"/>
</dbReference>
<dbReference type="GO" id="GO:0000287">
    <property type="term" value="F:magnesium ion binding"/>
    <property type="evidence" value="ECO:0007669"/>
    <property type="project" value="InterPro"/>
</dbReference>
<evidence type="ECO:0000256" key="2">
    <source>
        <dbReference type="ARBA" id="ARBA00022801"/>
    </source>
</evidence>
<dbReference type="GO" id="GO:0019509">
    <property type="term" value="P:L-methionine salvage from methylthioadenosine"/>
    <property type="evidence" value="ECO:0007669"/>
    <property type="project" value="InterPro"/>
</dbReference>